<dbReference type="EMBL" id="CABVGP010000002">
    <property type="protein sequence ID" value="VVJ21281.1"/>
    <property type="molecule type" value="Genomic_DNA"/>
</dbReference>
<dbReference type="SUPFAM" id="SSF69593">
    <property type="entry name" value="Glycerol-3-phosphate (1)-acyltransferase"/>
    <property type="match status" value="1"/>
</dbReference>
<dbReference type="EC" id="2.3.1.51" evidence="5"/>
<evidence type="ECO:0000259" key="4">
    <source>
        <dbReference type="SMART" id="SM00563"/>
    </source>
</evidence>
<sequence>MKAGSSGAEPRTPAGGQAPLDPPKSARGLPEGSVGALHDAGRIFGRYHLRSAFRIRVHGRERMPATGPVVVIANHSSMIEPQLIFGMLPRRSAFLVKAELYDWLGGLAGKFLVAIGQIPVKRGEIDRKPLMTAVGVLKDGGVVGIFPEGTRGAGDVGAAERGAAWLVRASGATVLPVATRGTRKPADGKRRWRPRVDILVGEPFTPKVGPGKTGLDQGTEELRGELAALVKTLDDWRTENGFVTP</sequence>
<organism evidence="5 6">
    <name type="scientific">Amycolatopsis camponoti</name>
    <dbReference type="NCBI Taxonomy" id="2606593"/>
    <lineage>
        <taxon>Bacteria</taxon>
        <taxon>Bacillati</taxon>
        <taxon>Actinomycetota</taxon>
        <taxon>Actinomycetes</taxon>
        <taxon>Pseudonocardiales</taxon>
        <taxon>Pseudonocardiaceae</taxon>
        <taxon>Amycolatopsis</taxon>
    </lineage>
</organism>
<dbReference type="CDD" id="cd07989">
    <property type="entry name" value="LPLAT_AGPAT-like"/>
    <property type="match status" value="1"/>
</dbReference>
<dbReference type="GO" id="GO:0005886">
    <property type="term" value="C:plasma membrane"/>
    <property type="evidence" value="ECO:0007669"/>
    <property type="project" value="TreeGrafter"/>
</dbReference>
<dbReference type="GO" id="GO:0003841">
    <property type="term" value="F:1-acylglycerol-3-phosphate O-acyltransferase activity"/>
    <property type="evidence" value="ECO:0007669"/>
    <property type="project" value="UniProtKB-EC"/>
</dbReference>
<evidence type="ECO:0000313" key="6">
    <source>
        <dbReference type="Proteomes" id="UP000399805"/>
    </source>
</evidence>
<dbReference type="GO" id="GO:0006654">
    <property type="term" value="P:phosphatidic acid biosynthetic process"/>
    <property type="evidence" value="ECO:0007669"/>
    <property type="project" value="TreeGrafter"/>
</dbReference>
<protein>
    <submittedName>
        <fullName evidence="5">Acyl-CoA:1-acyl-sn-glycerol-3-phosphate acyltransferase (EC)</fullName>
        <ecNumber evidence="5">2.3.1.51</ecNumber>
    </submittedName>
</protein>
<dbReference type="PANTHER" id="PTHR10434:SF11">
    <property type="entry name" value="1-ACYL-SN-GLYCEROL-3-PHOSPHATE ACYLTRANSFERASE"/>
    <property type="match status" value="1"/>
</dbReference>
<gene>
    <name evidence="5" type="ORF">AA23TX_06302</name>
</gene>
<evidence type="ECO:0000256" key="1">
    <source>
        <dbReference type="ARBA" id="ARBA00022679"/>
    </source>
</evidence>
<evidence type="ECO:0000256" key="3">
    <source>
        <dbReference type="SAM" id="MobiDB-lite"/>
    </source>
</evidence>
<keyword evidence="6" id="KW-1185">Reference proteome</keyword>
<dbReference type="PANTHER" id="PTHR10434">
    <property type="entry name" value="1-ACYL-SN-GLYCEROL-3-PHOSPHATE ACYLTRANSFERASE"/>
    <property type="match status" value="1"/>
</dbReference>
<dbReference type="AlphaFoldDB" id="A0A6I8LW19"/>
<dbReference type="Pfam" id="PF01553">
    <property type="entry name" value="Acyltransferase"/>
    <property type="match status" value="1"/>
</dbReference>
<feature type="domain" description="Phospholipid/glycerol acyltransferase" evidence="4">
    <location>
        <begin position="69"/>
        <end position="182"/>
    </location>
</feature>
<accession>A0A6I8LW19</accession>
<dbReference type="SMART" id="SM00563">
    <property type="entry name" value="PlsC"/>
    <property type="match status" value="1"/>
</dbReference>
<dbReference type="InterPro" id="IPR002123">
    <property type="entry name" value="Plipid/glycerol_acylTrfase"/>
</dbReference>
<keyword evidence="2 5" id="KW-0012">Acyltransferase</keyword>
<dbReference type="Proteomes" id="UP000399805">
    <property type="component" value="Unassembled WGS sequence"/>
</dbReference>
<feature type="region of interest" description="Disordered" evidence="3">
    <location>
        <begin position="1"/>
        <end position="32"/>
    </location>
</feature>
<evidence type="ECO:0000313" key="5">
    <source>
        <dbReference type="EMBL" id="VVJ21281.1"/>
    </source>
</evidence>
<proteinExistence type="predicted"/>
<evidence type="ECO:0000256" key="2">
    <source>
        <dbReference type="ARBA" id="ARBA00023315"/>
    </source>
</evidence>
<reference evidence="5 6" key="1">
    <citation type="submission" date="2019-09" db="EMBL/GenBank/DDBJ databases">
        <authorList>
            <person name="Leyn A S."/>
        </authorList>
    </citation>
    <scope>NUCLEOTIDE SEQUENCE [LARGE SCALE GENOMIC DNA]</scope>
    <source>
        <strain evidence="5">AA231_1</strain>
    </source>
</reference>
<name>A0A6I8LW19_9PSEU</name>
<keyword evidence="1 5" id="KW-0808">Transferase</keyword>